<dbReference type="Proteomes" id="UP000314294">
    <property type="component" value="Unassembled WGS sequence"/>
</dbReference>
<protein>
    <submittedName>
        <fullName evidence="3">Putative fibroblast growth factor 1</fullName>
    </submittedName>
</protein>
<proteinExistence type="inferred from homology"/>
<organism evidence="3 4">
    <name type="scientific">Liparis tanakae</name>
    <name type="common">Tanaka's snailfish</name>
    <dbReference type="NCBI Taxonomy" id="230148"/>
    <lineage>
        <taxon>Eukaryota</taxon>
        <taxon>Metazoa</taxon>
        <taxon>Chordata</taxon>
        <taxon>Craniata</taxon>
        <taxon>Vertebrata</taxon>
        <taxon>Euteleostomi</taxon>
        <taxon>Actinopterygii</taxon>
        <taxon>Neopterygii</taxon>
        <taxon>Teleostei</taxon>
        <taxon>Neoteleostei</taxon>
        <taxon>Acanthomorphata</taxon>
        <taxon>Eupercaria</taxon>
        <taxon>Perciformes</taxon>
        <taxon>Cottioidei</taxon>
        <taxon>Cottales</taxon>
        <taxon>Liparidae</taxon>
        <taxon>Liparis</taxon>
    </lineage>
</organism>
<dbReference type="GO" id="GO:0008083">
    <property type="term" value="F:growth factor activity"/>
    <property type="evidence" value="ECO:0007669"/>
    <property type="project" value="InterPro"/>
</dbReference>
<evidence type="ECO:0000256" key="1">
    <source>
        <dbReference type="ARBA" id="ARBA00007936"/>
    </source>
</evidence>
<evidence type="ECO:0000313" key="4">
    <source>
        <dbReference type="Proteomes" id="UP000314294"/>
    </source>
</evidence>
<comment type="similarity">
    <text evidence="1">Belongs to the heparin-binding growth factors family.</text>
</comment>
<dbReference type="Pfam" id="PF00167">
    <property type="entry name" value="FGF"/>
    <property type="match status" value="1"/>
</dbReference>
<keyword evidence="4" id="KW-1185">Reference proteome</keyword>
<evidence type="ECO:0000256" key="2">
    <source>
        <dbReference type="SAM" id="MobiDB-lite"/>
    </source>
</evidence>
<gene>
    <name evidence="3" type="primary">fgf1_0</name>
    <name evidence="3" type="ORF">EYF80_025905</name>
</gene>
<name>A0A4Z2HDQ7_9TELE</name>
<dbReference type="SUPFAM" id="SSF50353">
    <property type="entry name" value="Cytokine"/>
    <property type="match status" value="1"/>
</dbReference>
<dbReference type="Gene3D" id="6.20.90.30">
    <property type="match status" value="1"/>
</dbReference>
<feature type="region of interest" description="Disordered" evidence="2">
    <location>
        <begin position="154"/>
        <end position="203"/>
    </location>
</feature>
<evidence type="ECO:0000313" key="3">
    <source>
        <dbReference type="EMBL" id="TNN63846.1"/>
    </source>
</evidence>
<dbReference type="InterPro" id="IPR002209">
    <property type="entry name" value="Fibroblast_GF_fam"/>
</dbReference>
<dbReference type="EMBL" id="SRLO01000264">
    <property type="protein sequence ID" value="TNN63846.1"/>
    <property type="molecule type" value="Genomic_DNA"/>
</dbReference>
<dbReference type="AlphaFoldDB" id="A0A4Z2HDQ7"/>
<dbReference type="InterPro" id="IPR008996">
    <property type="entry name" value="IL1/FGF"/>
</dbReference>
<reference evidence="3 4" key="1">
    <citation type="submission" date="2019-03" db="EMBL/GenBank/DDBJ databases">
        <title>First draft genome of Liparis tanakae, snailfish: a comprehensive survey of snailfish specific genes.</title>
        <authorList>
            <person name="Kim W."/>
            <person name="Song I."/>
            <person name="Jeong J.-H."/>
            <person name="Kim D."/>
            <person name="Kim S."/>
            <person name="Ryu S."/>
            <person name="Song J.Y."/>
            <person name="Lee S.K."/>
        </authorList>
    </citation>
    <scope>NUCLEOTIDE SEQUENCE [LARGE SCALE GENOMIC DNA]</scope>
    <source>
        <tissue evidence="3">Muscle</tissue>
    </source>
</reference>
<dbReference type="OrthoDB" id="5987799at2759"/>
<accession>A0A4Z2HDQ7</accession>
<sequence length="203" mass="21266">MTDEEVFASEEEAVVSGSLADFRRRTRLYCMNGGHHLQMLADGTVQGRREDGDAHSFVVVVVVALHPGHHGGHQLLQLLRPPPARLQHLLVVGRLPALVVHHRALLQHAALGDGLEGGASQHAVHALTQEVVVAEIRRRGAGETPQLAVVGVGHGGEAHAKPEGAGPEGISASPPMPEPHTMATVGRTGVPASSQSAVARHSS</sequence>
<comment type="caution">
    <text evidence="3">The sequence shown here is derived from an EMBL/GenBank/DDBJ whole genome shotgun (WGS) entry which is preliminary data.</text>
</comment>